<name>A0A1Z4C1W0_9GAMM</name>
<evidence type="ECO:0000256" key="1">
    <source>
        <dbReference type="SAM" id="Coils"/>
    </source>
</evidence>
<organism evidence="2 3">
    <name type="scientific">Methylovulum psychrotolerans</name>
    <dbReference type="NCBI Taxonomy" id="1704499"/>
    <lineage>
        <taxon>Bacteria</taxon>
        <taxon>Pseudomonadati</taxon>
        <taxon>Pseudomonadota</taxon>
        <taxon>Gammaproteobacteria</taxon>
        <taxon>Methylococcales</taxon>
        <taxon>Methylococcaceae</taxon>
        <taxon>Methylovulum</taxon>
    </lineage>
</organism>
<feature type="coiled-coil region" evidence="1">
    <location>
        <begin position="234"/>
        <end position="313"/>
    </location>
</feature>
<protein>
    <recommendedName>
        <fullName evidence="4">Transposase</fullName>
    </recommendedName>
</protein>
<dbReference type="NCBIfam" id="TIGR01784">
    <property type="entry name" value="T_den_put_tspse"/>
    <property type="match status" value="1"/>
</dbReference>
<reference evidence="2 3" key="1">
    <citation type="submission" date="2017-06" db="EMBL/GenBank/DDBJ databases">
        <title>Genome Sequencing of the methanotroph Methylovulum psychrotolerants str. HV10-M2 isolated from a high-altitude environment.</title>
        <authorList>
            <person name="Mateos-Rivera A."/>
        </authorList>
    </citation>
    <scope>NUCLEOTIDE SEQUENCE [LARGE SCALE GENOMIC DNA]</scope>
    <source>
        <strain evidence="2 3">HV10_M2</strain>
    </source>
</reference>
<dbReference type="PANTHER" id="PTHR41317">
    <property type="entry name" value="PD-(D_E)XK NUCLEASE FAMILY TRANSPOSASE"/>
    <property type="match status" value="1"/>
</dbReference>
<keyword evidence="3" id="KW-1185">Reference proteome</keyword>
<dbReference type="EMBL" id="CP022129">
    <property type="protein sequence ID" value="ASF47538.1"/>
    <property type="molecule type" value="Genomic_DNA"/>
</dbReference>
<proteinExistence type="predicted"/>
<keyword evidence="1" id="KW-0175">Coiled coil</keyword>
<dbReference type="KEGG" id="mpsy:CEK71_16535"/>
<dbReference type="PANTHER" id="PTHR41317:SF1">
    <property type="entry name" value="PD-(D_E)XK NUCLEASE FAMILY TRANSPOSASE"/>
    <property type="match status" value="1"/>
</dbReference>
<evidence type="ECO:0000313" key="2">
    <source>
        <dbReference type="EMBL" id="ASF47538.1"/>
    </source>
</evidence>
<dbReference type="RefSeq" id="WP_088620410.1">
    <property type="nucleotide sequence ID" value="NZ_CP022129.1"/>
</dbReference>
<dbReference type="Pfam" id="PF12784">
    <property type="entry name" value="PDDEXK_2"/>
    <property type="match status" value="1"/>
</dbReference>
<dbReference type="Proteomes" id="UP000197019">
    <property type="component" value="Chromosome"/>
</dbReference>
<dbReference type="OrthoDB" id="5566984at2"/>
<dbReference type="InterPro" id="IPR010106">
    <property type="entry name" value="RpnA"/>
</dbReference>
<accession>A0A1Z4C1W0</accession>
<sequence length="317" mass="36911">MKHRIDPKVDCVFKALLGAVETRNLLVHFLNALLGDDLPAPIRAVELLNPYNGKETLDDKVNIVDVKAEDSEGNLYQIEIQLLNHRHLPARMLYTWADLYSQQLKEGQRYGLLQPTYSVWLLDKAMLPDDGCYLRDYQWRDREGRRLLEHGGIWLVELGKFDVPSVTNEQQRWLRFFKHGGQLDDVQLPDWMSTPEMEQAMSVLRQFSEKERDYHAYQSRQNALRVQADIDYELEELRQTKEELLQIKQAKIDAEREKLAAEQEREIAEQEKLAAEQERQLAEQEKVVAQQKAAVAEREKLAAQAELAHLKALLGQR</sequence>
<dbReference type="AlphaFoldDB" id="A0A1Z4C1W0"/>
<evidence type="ECO:0000313" key="3">
    <source>
        <dbReference type="Proteomes" id="UP000197019"/>
    </source>
</evidence>
<gene>
    <name evidence="2" type="ORF">CEK71_16535</name>
</gene>
<evidence type="ECO:0008006" key="4">
    <source>
        <dbReference type="Google" id="ProtNLM"/>
    </source>
</evidence>